<evidence type="ECO:0000313" key="6">
    <source>
        <dbReference type="EMBL" id="GMM32882.1"/>
    </source>
</evidence>
<proteinExistence type="inferred from homology"/>
<dbReference type="Gene3D" id="1.25.40.990">
    <property type="match status" value="1"/>
</dbReference>
<dbReference type="PANTHER" id="PTHR12436">
    <property type="entry name" value="80 KDA MCM3-ASSOCIATED PROTEIN"/>
    <property type="match status" value="1"/>
</dbReference>
<dbReference type="PANTHER" id="PTHR12436:SF3">
    <property type="entry name" value="GERMINAL-CENTER ASSOCIATED NUCLEAR PROTEIN"/>
    <property type="match status" value="1"/>
</dbReference>
<dbReference type="PIRSF" id="PIRSF037320">
    <property type="entry name" value="mRNA_export_factor_Sac3"/>
    <property type="match status" value="1"/>
</dbReference>
<evidence type="ECO:0000313" key="7">
    <source>
        <dbReference type="Proteomes" id="UP001360560"/>
    </source>
</evidence>
<feature type="region of interest" description="Disordered" evidence="3">
    <location>
        <begin position="1266"/>
        <end position="1297"/>
    </location>
</feature>
<dbReference type="GO" id="GO:0006406">
    <property type="term" value="P:mRNA export from nucleus"/>
    <property type="evidence" value="ECO:0007669"/>
    <property type="project" value="UniProtKB-UniRule"/>
</dbReference>
<feature type="domain" description="SAC3/GANP/THP3 conserved" evidence="4">
    <location>
        <begin position="116"/>
        <end position="404"/>
    </location>
</feature>
<gene>
    <name evidence="6" type="ORF">DASC09_002070</name>
</gene>
<dbReference type="Pfam" id="PF12209">
    <property type="entry name" value="SAC3"/>
    <property type="match status" value="1"/>
</dbReference>
<dbReference type="GeneID" id="90070861"/>
<dbReference type="InterPro" id="IPR045107">
    <property type="entry name" value="SAC3/GANP/THP3"/>
</dbReference>
<comment type="subcellular location">
    <subcellularLocation>
        <location evidence="1">Nucleus envelope</location>
    </subcellularLocation>
</comment>
<evidence type="ECO:0000256" key="3">
    <source>
        <dbReference type="SAM" id="MobiDB-lite"/>
    </source>
</evidence>
<dbReference type="RefSeq" id="XP_064849882.1">
    <property type="nucleotide sequence ID" value="XM_064993810.1"/>
</dbReference>
<dbReference type="GO" id="GO:0005737">
    <property type="term" value="C:cytoplasm"/>
    <property type="evidence" value="ECO:0007669"/>
    <property type="project" value="TreeGrafter"/>
</dbReference>
<keyword evidence="7" id="KW-1185">Reference proteome</keyword>
<accession>A0AAV5QE18</accession>
<dbReference type="Proteomes" id="UP001360560">
    <property type="component" value="Unassembled WGS sequence"/>
</dbReference>
<evidence type="ECO:0000256" key="2">
    <source>
        <dbReference type="SAM" id="Coils"/>
    </source>
</evidence>
<comment type="similarity">
    <text evidence="1">Belongs to the SAC3 family.</text>
</comment>
<evidence type="ECO:0000256" key="1">
    <source>
        <dbReference type="PIRNR" id="PIRNR037320"/>
    </source>
</evidence>
<dbReference type="GO" id="GO:0070390">
    <property type="term" value="C:transcription export complex 2"/>
    <property type="evidence" value="ECO:0007669"/>
    <property type="project" value="UniProtKB-UniRule"/>
</dbReference>
<dbReference type="GO" id="GO:0042274">
    <property type="term" value="P:ribosomal small subunit biogenesis"/>
    <property type="evidence" value="ECO:0007669"/>
    <property type="project" value="UniProtKB-UniRule"/>
</dbReference>
<name>A0AAV5QE18_9ASCO</name>
<sequence>MSISIPQIPFINNPSGYFKRRDERHDGNKRLTRLIKDTRSYVFVPLEDSFEKQNQLNLIRLESQGISGDIEALWSEAHELRQNERREMIDRGFLDDENSRRSLDQAISFRGTCIDMCPVFERIKRTRQNNVNSHEKDPQSGVISRERAIKSFARPAAGQEPPLPSDVRPPSVLLNTLDFMVDHLLDKMPETQSFIWDRTRSIRQDFTFQNYFGPETIECNEKIARIHIMSLHIMANSTIDYSQQQELEQLEKSLKTLAEMYDEYRKKGFPQPPNEAEFRAYHLLLKINDPDLERSCEKLPSKIFKSNFIQIALLFRRLFTFRSSSNSSNLYTTFFDVALSPKVPFLMACLLEVKFNDLRFKALRALLASNHSKSKNVTLLHLFEVLRFPDYKEVKKFLEFHGLKYFADSKGNECVDMSTVPNLYNRNGKTDGAPKVLKSAYDPRINVKMANMTRSQVISDGRRNNFNIESSNIKQFPISVNQNIEAIPKANGFSFSNENQKSSMFSGANRGFSFANPMSDSNEIKQQQIEQLEIQRKQEIEKQKQAQKLQEEKIKQEKMKIEFKKQELLRKQKVREEELQRKKEEEFRKQQEIKRQQEEAIRLQEERIRREKEDAARRKRELEIQRFKEEERRYKEALLARKKANAAKLSKDLFECFLNEIVYENVLVTIADRKWEKSLKKHYLKKIVAMARICKENYDEKQRKLDEFYRTQRSFGLTPNIAHITKRIGIVNDVKNNGTLISPTANQSTMIEAIKHRVDSDEKVKNLSKHPDKVDISFSKPAHELTIILPEEEKLRMRQKERDDAIKLWSPLNLSSFVKSCSKNVLLDVLDKKLDISVLISVPSWESPSSKWLKSKFGLSKNNILKTYERTENSSKITVRFTSYHESCLKSTAFLIFECGFNDNHKDYSSGSSAKDKLISDGKLLLQFLDLLDSKSNFKFQLMLLFWKDENLKITELDIYKLLNIDNLKSRFKGNLVDLLFCPLDIKSGDSVAIDKRLSKAILRMAKHFKAALTESGKNAIKLKPVIKPKRIRNPLPTINDTEISNVDDTIAKRSVDYETSIVQQHPYFKRYQFYDQPFSRKQKYLSPNKTTILAPLEVSAIEEGVDDTKKRNITIQGGSTLKRPKVGANNSMNQLRGNSSFYEIPLAHSSMVQGSHDVLLRTKGFRKPFLSRRPNTTMNSHASFNSTYNDSVTNHSFSILNSRFNRISKPNENISEMQNPSKTRNFSNLSFANNSRIENFKRNSPFSLFNSTNATQFSKNGTFKTPSFISNHSNSEAKKPGSTNFTPPSSLKDADGSSLLDLKKLVSSVKSKYSRRD</sequence>
<keyword evidence="2" id="KW-0175">Coiled coil</keyword>
<dbReference type="GO" id="GO:0005635">
    <property type="term" value="C:nuclear envelope"/>
    <property type="evidence" value="ECO:0007669"/>
    <property type="project" value="UniProtKB-SubCell"/>
</dbReference>
<dbReference type="CDD" id="cd22249">
    <property type="entry name" value="UDM1_RNF168_RNF169-like"/>
    <property type="match status" value="1"/>
</dbReference>
<dbReference type="Gene3D" id="1.20.5.1760">
    <property type="match status" value="1"/>
</dbReference>
<dbReference type="EMBL" id="BTFZ01000001">
    <property type="protein sequence ID" value="GMM32882.1"/>
    <property type="molecule type" value="Genomic_DNA"/>
</dbReference>
<feature type="coiled-coil region" evidence="2">
    <location>
        <begin position="522"/>
        <end position="647"/>
    </location>
</feature>
<feature type="domain" description="SAC3 helical" evidence="5">
    <location>
        <begin position="641"/>
        <end position="685"/>
    </location>
</feature>
<comment type="caution">
    <text evidence="6">The sequence shown here is derived from an EMBL/GenBank/DDBJ whole genome shotgun (WGS) entry which is preliminary data.</text>
</comment>
<protein>
    <recommendedName>
        <fullName evidence="1">Nuclear mRNA export factor</fullName>
    </recommendedName>
</protein>
<dbReference type="Pfam" id="PF03399">
    <property type="entry name" value="SAC3_GANP"/>
    <property type="match status" value="1"/>
</dbReference>
<organism evidence="6 7">
    <name type="scientific">Saccharomycopsis crataegensis</name>
    <dbReference type="NCBI Taxonomy" id="43959"/>
    <lineage>
        <taxon>Eukaryota</taxon>
        <taxon>Fungi</taxon>
        <taxon>Dikarya</taxon>
        <taxon>Ascomycota</taxon>
        <taxon>Saccharomycotina</taxon>
        <taxon>Saccharomycetes</taxon>
        <taxon>Saccharomycopsidaceae</taxon>
        <taxon>Saccharomycopsis</taxon>
    </lineage>
</organism>
<reference evidence="6 7" key="1">
    <citation type="journal article" date="2023" name="Elife">
        <title>Identification of key yeast species and microbe-microbe interactions impacting larval growth of Drosophila in the wild.</title>
        <authorList>
            <person name="Mure A."/>
            <person name="Sugiura Y."/>
            <person name="Maeda R."/>
            <person name="Honda K."/>
            <person name="Sakurai N."/>
            <person name="Takahashi Y."/>
            <person name="Watada M."/>
            <person name="Katoh T."/>
            <person name="Gotoh A."/>
            <person name="Gotoh Y."/>
            <person name="Taniguchi I."/>
            <person name="Nakamura K."/>
            <person name="Hayashi T."/>
            <person name="Katayama T."/>
            <person name="Uemura T."/>
            <person name="Hattori Y."/>
        </authorList>
    </citation>
    <scope>NUCLEOTIDE SEQUENCE [LARGE SCALE GENOMIC DNA]</scope>
    <source>
        <strain evidence="6 7">SC-9</strain>
    </source>
</reference>
<evidence type="ECO:0000259" key="4">
    <source>
        <dbReference type="Pfam" id="PF03399"/>
    </source>
</evidence>
<keyword evidence="1" id="KW-0539">Nucleus</keyword>
<dbReference type="InterPro" id="IPR017173">
    <property type="entry name" value="Sac3"/>
</dbReference>
<feature type="compositionally biased region" description="Polar residues" evidence="3">
    <location>
        <begin position="1266"/>
        <end position="1275"/>
    </location>
</feature>
<evidence type="ECO:0000259" key="5">
    <source>
        <dbReference type="Pfam" id="PF12209"/>
    </source>
</evidence>
<dbReference type="InterPro" id="IPR005062">
    <property type="entry name" value="SAC3/GANP/THP3_conserved"/>
</dbReference>
<dbReference type="InterPro" id="IPR024293">
    <property type="entry name" value="SAC3_helical"/>
</dbReference>